<sequence length="135" mass="15804">MDSSFLGTGWKFPIEVDSTTGRIKSSSFEEDIRESIFIILGTRKGERIMRPEFGSNINKYIFDIPDTTTITLITQEIKDSLQEWEPRITDVEVNIKTDEIENEKLLIDIRYKVRRTNNLFNLVYPFYISEGTKLE</sequence>
<dbReference type="RefSeq" id="WP_338534703.1">
    <property type="nucleotide sequence ID" value="NZ_AP028654.1"/>
</dbReference>
<proteinExistence type="predicted"/>
<feature type="domain" description="IraD/Gp25-like" evidence="1">
    <location>
        <begin position="27"/>
        <end position="117"/>
    </location>
</feature>
<dbReference type="KEGG" id="hprf:HLPR_13640"/>
<dbReference type="InterPro" id="IPR007048">
    <property type="entry name" value="IraD/Gp25-like"/>
</dbReference>
<evidence type="ECO:0000313" key="3">
    <source>
        <dbReference type="Proteomes" id="UP001321786"/>
    </source>
</evidence>
<dbReference type="Pfam" id="PF04965">
    <property type="entry name" value="GPW_gp25"/>
    <property type="match status" value="1"/>
</dbReference>
<evidence type="ECO:0000313" key="2">
    <source>
        <dbReference type="EMBL" id="BEP29033.1"/>
    </source>
</evidence>
<keyword evidence="3" id="KW-1185">Reference proteome</keyword>
<reference evidence="2 3" key="1">
    <citation type="submission" date="2023-08" db="EMBL/GenBank/DDBJ databases">
        <title>Helicovermis profunda gen. nov., sp. nov., a novel mesophilic, fermentative bacterium within the Bacillota from a deep-sea hydrothermal vent chimney.</title>
        <authorList>
            <person name="Miyazaki U."/>
            <person name="Mizutani D."/>
            <person name="Hashimoto Y."/>
            <person name="Tame A."/>
            <person name="Sawayama S."/>
            <person name="Miyazaki J."/>
            <person name="Takai K."/>
            <person name="Nakagawa S."/>
        </authorList>
    </citation>
    <scope>NUCLEOTIDE SEQUENCE [LARGE SCALE GENOMIC DNA]</scope>
    <source>
        <strain evidence="2 3">S502</strain>
    </source>
</reference>
<gene>
    <name evidence="2" type="ORF">HLPR_13640</name>
</gene>
<dbReference type="Gene3D" id="3.10.450.40">
    <property type="match status" value="1"/>
</dbReference>
<accession>A0AAU9E3R6</accession>
<dbReference type="EMBL" id="AP028654">
    <property type="protein sequence ID" value="BEP29033.1"/>
    <property type="molecule type" value="Genomic_DNA"/>
</dbReference>
<dbReference type="Proteomes" id="UP001321786">
    <property type="component" value="Chromosome"/>
</dbReference>
<evidence type="ECO:0000259" key="1">
    <source>
        <dbReference type="Pfam" id="PF04965"/>
    </source>
</evidence>
<name>A0AAU9E3R6_9FIRM</name>
<organism evidence="2 3">
    <name type="scientific">Helicovermis profundi</name>
    <dbReference type="NCBI Taxonomy" id="3065157"/>
    <lineage>
        <taxon>Bacteria</taxon>
        <taxon>Bacillati</taxon>
        <taxon>Bacillota</taxon>
        <taxon>Clostridia</taxon>
        <taxon>Helicovermis</taxon>
    </lineage>
</organism>
<dbReference type="AlphaFoldDB" id="A0AAU9E3R6"/>
<dbReference type="SUPFAM" id="SSF160719">
    <property type="entry name" value="gpW/gp25-like"/>
    <property type="match status" value="1"/>
</dbReference>
<protein>
    <submittedName>
        <fullName evidence="2">GPW/gp25 family protein</fullName>
    </submittedName>
</protein>